<dbReference type="Pfam" id="PF01243">
    <property type="entry name" value="PNPOx_N"/>
    <property type="match status" value="1"/>
</dbReference>
<dbReference type="NCBIfam" id="NF004231">
    <property type="entry name" value="PRK05679.1"/>
    <property type="match status" value="1"/>
</dbReference>
<dbReference type="InterPro" id="IPR019740">
    <property type="entry name" value="Pyridox_Oxase_CS"/>
</dbReference>
<dbReference type="InterPro" id="IPR000659">
    <property type="entry name" value="Pyridox_Oxase"/>
</dbReference>
<dbReference type="GO" id="GO:0008615">
    <property type="term" value="P:pyridoxine biosynthetic process"/>
    <property type="evidence" value="ECO:0007669"/>
    <property type="project" value="InterPro"/>
</dbReference>
<comment type="cofactor">
    <cofactor evidence="1">
        <name>FMN</name>
        <dbReference type="ChEBI" id="CHEBI:58210"/>
    </cofactor>
</comment>
<dbReference type="Gene3D" id="2.30.110.10">
    <property type="entry name" value="Electron Transport, Fmn-binding Protein, Chain A"/>
    <property type="match status" value="1"/>
</dbReference>
<evidence type="ECO:0000313" key="8">
    <source>
        <dbReference type="EMBL" id="CAB4605169.1"/>
    </source>
</evidence>
<dbReference type="EMBL" id="CAEZUN010000112">
    <property type="protein sequence ID" value="CAB4605169.1"/>
    <property type="molecule type" value="Genomic_DNA"/>
</dbReference>
<accession>A0A6J6B2G2</accession>
<dbReference type="NCBIfam" id="TIGR00558">
    <property type="entry name" value="pdxH"/>
    <property type="match status" value="1"/>
</dbReference>
<dbReference type="PANTHER" id="PTHR10851">
    <property type="entry name" value="PYRIDOXINE-5-PHOSPHATE OXIDASE"/>
    <property type="match status" value="1"/>
</dbReference>
<dbReference type="GO" id="GO:0004733">
    <property type="term" value="F:pyridoxamine phosphate oxidase activity"/>
    <property type="evidence" value="ECO:0007669"/>
    <property type="project" value="InterPro"/>
</dbReference>
<feature type="domain" description="Pyridoxine 5'-phosphate oxidase dimerisation C-terminal" evidence="6">
    <location>
        <begin position="171"/>
        <end position="213"/>
    </location>
</feature>
<dbReference type="PIRSF" id="PIRSF000190">
    <property type="entry name" value="Pyd_amn-ph_oxd"/>
    <property type="match status" value="1"/>
</dbReference>
<reference evidence="7" key="1">
    <citation type="submission" date="2020-05" db="EMBL/GenBank/DDBJ databases">
        <authorList>
            <person name="Chiriac C."/>
            <person name="Salcher M."/>
            <person name="Ghai R."/>
            <person name="Kavagutti S V."/>
        </authorList>
    </citation>
    <scope>NUCLEOTIDE SEQUENCE</scope>
</reference>
<dbReference type="InterPro" id="IPR019576">
    <property type="entry name" value="Pyridoxamine_oxidase_dimer_C"/>
</dbReference>
<proteinExistence type="inferred from homology"/>
<dbReference type="PROSITE" id="PS01064">
    <property type="entry name" value="PYRIDOX_OXIDASE"/>
    <property type="match status" value="1"/>
</dbReference>
<dbReference type="InterPro" id="IPR012349">
    <property type="entry name" value="Split_barrel_FMN-bd"/>
</dbReference>
<evidence type="ECO:0000259" key="5">
    <source>
        <dbReference type="Pfam" id="PF01243"/>
    </source>
</evidence>
<name>A0A6J6B2G2_9ZZZZ</name>
<protein>
    <submittedName>
        <fullName evidence="7">Unannotated protein</fullName>
    </submittedName>
</protein>
<evidence type="ECO:0000259" key="6">
    <source>
        <dbReference type="Pfam" id="PF10590"/>
    </source>
</evidence>
<dbReference type="EMBL" id="CAEZSE010000048">
    <property type="protein sequence ID" value="CAB4532499.1"/>
    <property type="molecule type" value="Genomic_DNA"/>
</dbReference>
<evidence type="ECO:0000256" key="3">
    <source>
        <dbReference type="ARBA" id="ARBA00022643"/>
    </source>
</evidence>
<dbReference type="HAMAP" id="MF_01629">
    <property type="entry name" value="PdxH"/>
    <property type="match status" value="1"/>
</dbReference>
<feature type="domain" description="Pyridoxamine 5'-phosphate oxidase N-terminal" evidence="5">
    <location>
        <begin position="35"/>
        <end position="158"/>
    </location>
</feature>
<sequence length="213" mass="24355">MSLRDRRVQYETAGLERTDLDVDPIVQWNIWYEGAASAGVAEPNAMTVSTIDKHSAPDSRVVLARSVDKNGFVFYTNYDSAKSLQLIANPVASAVFAWLDLHRQVRVRGTVQQVSEQQSDDYFASRPRESQIGAWASPQSQVIPDRNFIEARLIEVREKFGDKQISRPKTWGGWCIVPTTIEFWQGRPSRLHDRFVYTRSNSDSPWRIERLAP</sequence>
<dbReference type="SUPFAM" id="SSF50475">
    <property type="entry name" value="FMN-binding split barrel"/>
    <property type="match status" value="1"/>
</dbReference>
<gene>
    <name evidence="7" type="ORF">UFOPK1353_00421</name>
    <name evidence="8" type="ORF">UFOPK1826_00947</name>
</gene>
<keyword evidence="3" id="KW-0288">FMN</keyword>
<dbReference type="Pfam" id="PF10590">
    <property type="entry name" value="PNP_phzG_C"/>
    <property type="match status" value="1"/>
</dbReference>
<evidence type="ECO:0000256" key="2">
    <source>
        <dbReference type="ARBA" id="ARBA00022630"/>
    </source>
</evidence>
<keyword evidence="2" id="KW-0285">Flavoprotein</keyword>
<keyword evidence="4" id="KW-0560">Oxidoreductase</keyword>
<dbReference type="PANTHER" id="PTHR10851:SF0">
    <property type="entry name" value="PYRIDOXINE-5'-PHOSPHATE OXIDASE"/>
    <property type="match status" value="1"/>
</dbReference>
<evidence type="ECO:0000256" key="4">
    <source>
        <dbReference type="ARBA" id="ARBA00023002"/>
    </source>
</evidence>
<dbReference type="InterPro" id="IPR011576">
    <property type="entry name" value="Pyridox_Oxase_N"/>
</dbReference>
<organism evidence="7">
    <name type="scientific">freshwater metagenome</name>
    <dbReference type="NCBI Taxonomy" id="449393"/>
    <lineage>
        <taxon>unclassified sequences</taxon>
        <taxon>metagenomes</taxon>
        <taxon>ecological metagenomes</taxon>
    </lineage>
</organism>
<dbReference type="GO" id="GO:0010181">
    <property type="term" value="F:FMN binding"/>
    <property type="evidence" value="ECO:0007669"/>
    <property type="project" value="InterPro"/>
</dbReference>
<evidence type="ECO:0000313" key="7">
    <source>
        <dbReference type="EMBL" id="CAB4532499.1"/>
    </source>
</evidence>
<dbReference type="AlphaFoldDB" id="A0A6J6B2G2"/>
<evidence type="ECO:0000256" key="1">
    <source>
        <dbReference type="ARBA" id="ARBA00001917"/>
    </source>
</evidence>